<keyword evidence="2" id="KW-0238">DNA-binding</keyword>
<proteinExistence type="predicted"/>
<dbReference type="GO" id="GO:0003677">
    <property type="term" value="F:DNA binding"/>
    <property type="evidence" value="ECO:0007669"/>
    <property type="project" value="UniProtKB-KW"/>
</dbReference>
<dbReference type="InterPro" id="IPR007076">
    <property type="entry name" value="TfoX_N"/>
</dbReference>
<keyword evidence="3" id="KW-1185">Reference proteome</keyword>
<evidence type="ECO:0000259" key="1">
    <source>
        <dbReference type="Pfam" id="PF04993"/>
    </source>
</evidence>
<evidence type="ECO:0000313" key="2">
    <source>
        <dbReference type="EMBL" id="MBN3545110.1"/>
    </source>
</evidence>
<dbReference type="Gene3D" id="3.30.1460.30">
    <property type="entry name" value="YgaC/TfoX-N like chaperone"/>
    <property type="match status" value="1"/>
</dbReference>
<dbReference type="SUPFAM" id="SSF159894">
    <property type="entry name" value="YgaC/TfoX-N like"/>
    <property type="match status" value="1"/>
</dbReference>
<dbReference type="RefSeq" id="WP_188403259.1">
    <property type="nucleotide sequence ID" value="NZ_BMCE01000002.1"/>
</dbReference>
<dbReference type="EMBL" id="JAFHKS010000042">
    <property type="protein sequence ID" value="MBN3545110.1"/>
    <property type="molecule type" value="Genomic_DNA"/>
</dbReference>
<dbReference type="Proteomes" id="UP001319060">
    <property type="component" value="Unassembled WGS sequence"/>
</dbReference>
<reference evidence="2 3" key="1">
    <citation type="submission" date="2021-01" db="EMBL/GenBank/DDBJ databases">
        <title>Genome Sequencing of Type Strains.</title>
        <authorList>
            <person name="Lemaire J.F."/>
            <person name="Inderbitzin P."/>
            <person name="Collins S.B."/>
            <person name="Wespe N."/>
            <person name="Knight-Connoni V."/>
        </authorList>
    </citation>
    <scope>NUCLEOTIDE SEQUENCE [LARGE SCALE GENOMIC DNA]</scope>
    <source>
        <strain evidence="2 3">DSM 14730</strain>
    </source>
</reference>
<accession>A0ABS2ZA93</accession>
<feature type="domain" description="TfoX N-terminal" evidence="1">
    <location>
        <begin position="12"/>
        <end position="84"/>
    </location>
</feature>
<evidence type="ECO:0000313" key="3">
    <source>
        <dbReference type="Proteomes" id="UP001319060"/>
    </source>
</evidence>
<sequence>MSAEEKYNQIAEQLKVTENASKGSMFGAKCIKINRKVFAMFFKDEMVFKLPPERQQQVLALEGVHHFEPMPGRPMKDWISVPHQGQWEELALEALNFIKVNA</sequence>
<comment type="caution">
    <text evidence="2">The sequence shown here is derived from an EMBL/GenBank/DDBJ whole genome shotgun (WGS) entry which is preliminary data.</text>
</comment>
<organism evidence="2 3">
    <name type="scientific">Fictibacillus barbaricus</name>
    <dbReference type="NCBI Taxonomy" id="182136"/>
    <lineage>
        <taxon>Bacteria</taxon>
        <taxon>Bacillati</taxon>
        <taxon>Bacillota</taxon>
        <taxon>Bacilli</taxon>
        <taxon>Bacillales</taxon>
        <taxon>Fictibacillaceae</taxon>
        <taxon>Fictibacillus</taxon>
    </lineage>
</organism>
<gene>
    <name evidence="2" type="ORF">JYA64_07385</name>
</gene>
<protein>
    <submittedName>
        <fullName evidence="2">MmcQ/YjbR family DNA-binding protein</fullName>
    </submittedName>
</protein>
<dbReference type="Pfam" id="PF04993">
    <property type="entry name" value="TfoX_N"/>
    <property type="match status" value="1"/>
</dbReference>
<name>A0ABS2ZA93_9BACL</name>